<keyword evidence="4" id="KW-0406">Ion transport</keyword>
<dbReference type="InterPro" id="IPR000531">
    <property type="entry name" value="Beta-barrel_TonB"/>
</dbReference>
<dbReference type="Pfam" id="PF07715">
    <property type="entry name" value="Plug"/>
    <property type="match status" value="1"/>
</dbReference>
<evidence type="ECO:0000256" key="12">
    <source>
        <dbReference type="SAM" id="Phobius"/>
    </source>
</evidence>
<dbReference type="SUPFAM" id="SSF56935">
    <property type="entry name" value="Porins"/>
    <property type="match status" value="1"/>
</dbReference>
<dbReference type="Proteomes" id="UP000646484">
    <property type="component" value="Unassembled WGS sequence"/>
</dbReference>
<dbReference type="Gene3D" id="2.40.170.20">
    <property type="entry name" value="TonB-dependent receptor, beta-barrel domain"/>
    <property type="match status" value="1"/>
</dbReference>
<dbReference type="SMART" id="SM00965">
    <property type="entry name" value="STN"/>
    <property type="match status" value="1"/>
</dbReference>
<dbReference type="InterPro" id="IPR012910">
    <property type="entry name" value="Plug_dom"/>
</dbReference>
<dbReference type="SUPFAM" id="SSF49464">
    <property type="entry name" value="Carboxypeptidase regulatory domain-like"/>
    <property type="match status" value="1"/>
</dbReference>
<dbReference type="InterPro" id="IPR037066">
    <property type="entry name" value="Plug_dom_sf"/>
</dbReference>
<dbReference type="RefSeq" id="WP_186975151.1">
    <property type="nucleotide sequence ID" value="NZ_JACOOH010000002.1"/>
</dbReference>
<dbReference type="EMBL" id="JACOOH010000002">
    <property type="protein sequence ID" value="MBC5620345.1"/>
    <property type="molecule type" value="Genomic_DNA"/>
</dbReference>
<dbReference type="Gene3D" id="2.170.130.10">
    <property type="entry name" value="TonB-dependent receptor, plug domain"/>
    <property type="match status" value="1"/>
</dbReference>
<keyword evidence="2 10" id="KW-0813">Transport</keyword>
<dbReference type="InterPro" id="IPR036942">
    <property type="entry name" value="Beta-barrel_TonB_sf"/>
</dbReference>
<dbReference type="Pfam" id="PF13715">
    <property type="entry name" value="CarbopepD_reg_2"/>
    <property type="match status" value="1"/>
</dbReference>
<evidence type="ECO:0000256" key="3">
    <source>
        <dbReference type="ARBA" id="ARBA00022452"/>
    </source>
</evidence>
<evidence type="ECO:0000256" key="6">
    <source>
        <dbReference type="ARBA" id="ARBA00023004"/>
    </source>
</evidence>
<keyword evidence="6" id="KW-0408">Iron</keyword>
<evidence type="ECO:0000256" key="5">
    <source>
        <dbReference type="ARBA" id="ARBA00022692"/>
    </source>
</evidence>
<keyword evidence="15" id="KW-1185">Reference proteome</keyword>
<dbReference type="InterPro" id="IPR023996">
    <property type="entry name" value="TonB-dep_OMP_SusC/RagA"/>
</dbReference>
<feature type="transmembrane region" description="Helical" evidence="12">
    <location>
        <begin position="21"/>
        <end position="41"/>
    </location>
</feature>
<evidence type="ECO:0000313" key="15">
    <source>
        <dbReference type="Proteomes" id="UP000646484"/>
    </source>
</evidence>
<dbReference type="Gene3D" id="2.60.40.1120">
    <property type="entry name" value="Carboxypeptidase-like, regulatory domain"/>
    <property type="match status" value="1"/>
</dbReference>
<evidence type="ECO:0000256" key="9">
    <source>
        <dbReference type="ARBA" id="ARBA00023237"/>
    </source>
</evidence>
<dbReference type="NCBIfam" id="TIGR04056">
    <property type="entry name" value="OMP_RagA_SusC"/>
    <property type="match status" value="1"/>
</dbReference>
<evidence type="ECO:0000256" key="1">
    <source>
        <dbReference type="ARBA" id="ARBA00004571"/>
    </source>
</evidence>
<evidence type="ECO:0000259" key="13">
    <source>
        <dbReference type="SMART" id="SM00965"/>
    </source>
</evidence>
<reference evidence="14 15" key="1">
    <citation type="submission" date="2020-08" db="EMBL/GenBank/DDBJ databases">
        <title>Genome public.</title>
        <authorList>
            <person name="Liu C."/>
            <person name="Sun Q."/>
        </authorList>
    </citation>
    <scope>NUCLEOTIDE SEQUENCE [LARGE SCALE GENOMIC DNA]</scope>
    <source>
        <strain evidence="14 15">NSJ-56</strain>
    </source>
</reference>
<evidence type="ECO:0000256" key="8">
    <source>
        <dbReference type="ARBA" id="ARBA00023136"/>
    </source>
</evidence>
<evidence type="ECO:0000256" key="11">
    <source>
        <dbReference type="RuleBase" id="RU003357"/>
    </source>
</evidence>
<sequence>MKEKLCNIFEAGNSKMNIRKFFLKSFLFLFLQSFLVMAGYAQKEMVSLDVKDVKLETVFQSIQEQTGYKIFYNNELVNATQLVTIQVTNVPLDTALRKLLTPLNLTYKTVDKTIVISKEAPVKTGVKTVELFEITGTVRDQQGEILPGVTVVYKETPTQGTSADAEGKYRIRVPSLEGEIVFSFIGMETQTIAIKGRRVIDVKMVYKVEQIEDVIVTGYGTKAKNSFTGTAIQVKGEDLRNVNPTNLFDALKVFDPSFSIVDDEGLFGSDPNRVPDKIEIRGQSSMPDISQGNLQTYTSLPIFIMDGFQISVQQVFDLDMNRIQSVTILKDAAAASIYGSRAANGVIVIETKVPEGGKLRFSYSFNGSIQVPDLSSYNLMDASELLEYYERSNLFTNGNKGDNTATNIYEDLLGGNPGRQNLYMLLKQEVANGVDSYWLSQPLQTAIQHTHTIMLEGGTRFGEKERRNIRYQVNLTAAPSQGVMKGSDRNRYGAGLKLLYNDNRLQVTSDLQFALVDNTDSPYGSFSTYANLLPFYRMKDENGKYLPMLSYSNIPIYEGFPRPDFTGNTFSEQLNPIYEAKYLSSFSKGETTNLTFNLGFNWEAWEGLRVQGSFSVNNVQDKSEVYRSPLSADFFDYTSVTDGESTSEGYILKNIYKRGTYNMTNSSQFDYYGRLTVAYTKSFGRHLLQGIIGGELKETNSESDGYTSVGFLDDALGYPSYAVQFDPYKGPSGNRSTTRSAGVFGNFNYSWDNRYLVDITGRLDGSSNFASNQRSAPFWSVGVRWNIYNESFMRSHGIFENLAIRANIGTVGNSNFQLSQIMTLYNYMKMYDGVMGAEIMSIANRKLKWQTTTNRNIGLEFSMLKGLMNFDFNFYSNTTNNNLTDIAILPSTGFTTYKANMGKVRNQGLEFALSVTPVRTKDWRVNVFVNGARNKNKLLSISDALKDYNETVKENQTTGTGKTKLERVFMFEEGKSLNSIYAVRSAGIDPGTGQEVFMTVDGERTFTWNSADQVVVGNTEPDLKGFFGVNVDYKRWSLGMNLQYSFGADKYNKTLYEKIEGGDFSQNMDRRALKGRWTQPGDIARYKGYSNLAQLKPTSRFVQKDNFLSMTSLRLTYTLNDRDIDFLRLSLLKVSLSTNDLFYVSTIKQERGLNYPFARTFYLSIQANF</sequence>
<accession>A0ABR7CXD5</accession>
<dbReference type="NCBIfam" id="TIGR04057">
    <property type="entry name" value="SusC_RagA_signa"/>
    <property type="match status" value="1"/>
</dbReference>
<evidence type="ECO:0000313" key="14">
    <source>
        <dbReference type="EMBL" id="MBC5620345.1"/>
    </source>
</evidence>
<proteinExistence type="inferred from homology"/>
<comment type="similarity">
    <text evidence="10 11">Belongs to the TonB-dependent receptor family.</text>
</comment>
<dbReference type="Pfam" id="PF00593">
    <property type="entry name" value="TonB_dep_Rec_b-barrel"/>
    <property type="match status" value="1"/>
</dbReference>
<protein>
    <submittedName>
        <fullName evidence="14">SusC/RagA family TonB-linked outer membrane protein</fullName>
    </submittedName>
</protein>
<dbReference type="InterPro" id="IPR023997">
    <property type="entry name" value="TonB-dep_OMP_SusC/RagA_CS"/>
</dbReference>
<evidence type="ECO:0000256" key="4">
    <source>
        <dbReference type="ARBA" id="ARBA00022496"/>
    </source>
</evidence>
<dbReference type="PROSITE" id="PS52016">
    <property type="entry name" value="TONB_DEPENDENT_REC_3"/>
    <property type="match status" value="1"/>
</dbReference>
<gene>
    <name evidence="14" type="ORF">H8S64_04470</name>
</gene>
<evidence type="ECO:0000256" key="7">
    <source>
        <dbReference type="ARBA" id="ARBA00023077"/>
    </source>
</evidence>
<dbReference type="InterPro" id="IPR011662">
    <property type="entry name" value="Secretin/TonB_short_N"/>
</dbReference>
<dbReference type="InterPro" id="IPR039426">
    <property type="entry name" value="TonB-dep_rcpt-like"/>
</dbReference>
<dbReference type="InterPro" id="IPR008969">
    <property type="entry name" value="CarboxyPept-like_regulatory"/>
</dbReference>
<name>A0ABR7CXD5_9BACT</name>
<evidence type="ECO:0000256" key="10">
    <source>
        <dbReference type="PROSITE-ProRule" id="PRU01360"/>
    </source>
</evidence>
<comment type="subcellular location">
    <subcellularLocation>
        <location evidence="1 10">Cell outer membrane</location>
        <topology evidence="1 10">Multi-pass membrane protein</topology>
    </subcellularLocation>
</comment>
<keyword evidence="5 10" id="KW-0812">Transmembrane</keyword>
<organism evidence="14 15">
    <name type="scientific">Butyricimonas hominis</name>
    <dbReference type="NCBI Taxonomy" id="2763032"/>
    <lineage>
        <taxon>Bacteria</taxon>
        <taxon>Pseudomonadati</taxon>
        <taxon>Bacteroidota</taxon>
        <taxon>Bacteroidia</taxon>
        <taxon>Bacteroidales</taxon>
        <taxon>Odoribacteraceae</taxon>
        <taxon>Butyricimonas</taxon>
    </lineage>
</organism>
<keyword evidence="8 10" id="KW-0472">Membrane</keyword>
<keyword evidence="3 10" id="KW-1134">Transmembrane beta strand</keyword>
<dbReference type="Gene3D" id="3.55.50.30">
    <property type="match status" value="1"/>
</dbReference>
<keyword evidence="4" id="KW-0410">Iron transport</keyword>
<evidence type="ECO:0000256" key="2">
    <source>
        <dbReference type="ARBA" id="ARBA00022448"/>
    </source>
</evidence>
<keyword evidence="9 10" id="KW-0998">Cell outer membrane</keyword>
<feature type="domain" description="Secretin/TonB short N-terminal" evidence="13">
    <location>
        <begin position="68"/>
        <end position="119"/>
    </location>
</feature>
<comment type="caution">
    <text evidence="14">The sequence shown here is derived from an EMBL/GenBank/DDBJ whole genome shotgun (WGS) entry which is preliminary data.</text>
</comment>
<keyword evidence="7 11" id="KW-0798">TonB box</keyword>
<dbReference type="Pfam" id="PF07660">
    <property type="entry name" value="STN"/>
    <property type="match status" value="1"/>
</dbReference>
<keyword evidence="12" id="KW-1133">Transmembrane helix</keyword>